<proteinExistence type="inferred from homology"/>
<organism evidence="6 7">
    <name type="scientific">Pigmentiphaga humi</name>
    <dbReference type="NCBI Taxonomy" id="2478468"/>
    <lineage>
        <taxon>Bacteria</taxon>
        <taxon>Pseudomonadati</taxon>
        <taxon>Pseudomonadota</taxon>
        <taxon>Betaproteobacteria</taxon>
        <taxon>Burkholderiales</taxon>
        <taxon>Alcaligenaceae</taxon>
        <taxon>Pigmentiphaga</taxon>
    </lineage>
</organism>
<keyword evidence="4" id="KW-0472">Membrane</keyword>
<dbReference type="Gene3D" id="1.10.287.950">
    <property type="entry name" value="Methyl-accepting chemotaxis protein"/>
    <property type="match status" value="1"/>
</dbReference>
<keyword evidence="4" id="KW-0812">Transmembrane</keyword>
<dbReference type="EMBL" id="UWPJ01000017">
    <property type="protein sequence ID" value="VCU70211.1"/>
    <property type="molecule type" value="Genomic_DNA"/>
</dbReference>
<protein>
    <submittedName>
        <fullName evidence="6">Methyl-accepting chemotaxis protein 1</fullName>
    </submittedName>
</protein>
<dbReference type="Proteomes" id="UP000277294">
    <property type="component" value="Unassembled WGS sequence"/>
</dbReference>
<evidence type="ECO:0000313" key="6">
    <source>
        <dbReference type="EMBL" id="VCU70211.1"/>
    </source>
</evidence>
<dbReference type="RefSeq" id="WP_124079712.1">
    <property type="nucleotide sequence ID" value="NZ_UWPJ01000017.1"/>
</dbReference>
<feature type="domain" description="Methyl-accepting transducer" evidence="5">
    <location>
        <begin position="234"/>
        <end position="470"/>
    </location>
</feature>
<dbReference type="GO" id="GO:0016020">
    <property type="term" value="C:membrane"/>
    <property type="evidence" value="ECO:0007669"/>
    <property type="project" value="InterPro"/>
</dbReference>
<evidence type="ECO:0000256" key="4">
    <source>
        <dbReference type="SAM" id="Phobius"/>
    </source>
</evidence>
<dbReference type="AlphaFoldDB" id="A0A3P4B2U1"/>
<dbReference type="PANTHER" id="PTHR32089">
    <property type="entry name" value="METHYL-ACCEPTING CHEMOTAXIS PROTEIN MCPB"/>
    <property type="match status" value="1"/>
</dbReference>
<dbReference type="SMART" id="SM00283">
    <property type="entry name" value="MA"/>
    <property type="match status" value="1"/>
</dbReference>
<reference evidence="6 7" key="1">
    <citation type="submission" date="2018-10" db="EMBL/GenBank/DDBJ databases">
        <authorList>
            <person name="Criscuolo A."/>
        </authorList>
    </citation>
    <scope>NUCLEOTIDE SEQUENCE [LARGE SCALE GENOMIC DNA]</scope>
    <source>
        <strain evidence="6">DnA1</strain>
    </source>
</reference>
<evidence type="ECO:0000256" key="2">
    <source>
        <dbReference type="ARBA" id="ARBA00029447"/>
    </source>
</evidence>
<dbReference type="GO" id="GO:0004888">
    <property type="term" value="F:transmembrane signaling receptor activity"/>
    <property type="evidence" value="ECO:0007669"/>
    <property type="project" value="InterPro"/>
</dbReference>
<dbReference type="PRINTS" id="PR00260">
    <property type="entry name" value="CHEMTRNSDUCR"/>
</dbReference>
<feature type="transmembrane region" description="Helical" evidence="4">
    <location>
        <begin position="97"/>
        <end position="114"/>
    </location>
</feature>
<gene>
    <name evidence="6" type="primary">mcp1</name>
    <name evidence="6" type="ORF">PIGHUM_02278</name>
</gene>
<dbReference type="PROSITE" id="PS50111">
    <property type="entry name" value="CHEMOTAXIS_TRANSDUC_2"/>
    <property type="match status" value="1"/>
</dbReference>
<dbReference type="Pfam" id="PF00015">
    <property type="entry name" value="MCPsignal"/>
    <property type="match status" value="1"/>
</dbReference>
<dbReference type="PANTHER" id="PTHR32089:SF112">
    <property type="entry name" value="LYSOZYME-LIKE PROTEIN-RELATED"/>
    <property type="match status" value="1"/>
</dbReference>
<dbReference type="SUPFAM" id="SSF58104">
    <property type="entry name" value="Methyl-accepting chemotaxis protein (MCP) signaling domain"/>
    <property type="match status" value="1"/>
</dbReference>
<evidence type="ECO:0000313" key="7">
    <source>
        <dbReference type="Proteomes" id="UP000277294"/>
    </source>
</evidence>
<keyword evidence="1 3" id="KW-0807">Transducer</keyword>
<evidence type="ECO:0000259" key="5">
    <source>
        <dbReference type="PROSITE" id="PS50111"/>
    </source>
</evidence>
<feature type="transmembrane region" description="Helical" evidence="4">
    <location>
        <begin position="121"/>
        <end position="140"/>
    </location>
</feature>
<feature type="transmembrane region" description="Helical" evidence="4">
    <location>
        <begin position="28"/>
        <end position="61"/>
    </location>
</feature>
<comment type="similarity">
    <text evidence="2">Belongs to the methyl-accepting chemotaxis (MCP) protein family.</text>
</comment>
<dbReference type="GO" id="GO:0007165">
    <property type="term" value="P:signal transduction"/>
    <property type="evidence" value="ECO:0007669"/>
    <property type="project" value="UniProtKB-KW"/>
</dbReference>
<evidence type="ECO:0000256" key="1">
    <source>
        <dbReference type="ARBA" id="ARBA00023224"/>
    </source>
</evidence>
<sequence>MTPRTPGMLADDESLLHTVQVQADRMMIMSLAVMLAAALGAGLYGGALLLAAAVGLPALVVPVLIQRAAPGSLPARIAMACAQMVLAALLIQLQRGAIEAHFSVFVLLAFLLFYRDWRPLLAATLVIGVHHIGFYFLQQAQYGVYVFKSGGRLLDVAEHVAYVAAEVLMLGYMAISLRREALESAKVAMLAHRIGRGDLTCRLEAGDLNGLPLLAEVYAMQQRLAQLIGTLTGQADHIAAGAARMGDSATAAHGSIELQTDATQRIASAVQELTVTIQHLSNSAAEARALTEESETTMGEGSDIVGATAGEIGVIFGSVEKLAVSLSALGAQFDEIAQVLGLINEIAAQTNLLALNAAIEAARAGENGRGFAVVADEVRKLAERTRMATEEIVATIQHIEDSKNTALAQIEETRQRAGAGVELAGRAQGMVGQVNRTVAQVKEVIHALTDGLDDEAKAAAVVSNSVEQLSQQADASLAINASLRAEFQALNDTAQDLTAAASRFKVQVSR</sequence>
<dbReference type="OrthoDB" id="9806477at2"/>
<dbReference type="GO" id="GO:0006935">
    <property type="term" value="P:chemotaxis"/>
    <property type="evidence" value="ECO:0007669"/>
    <property type="project" value="InterPro"/>
</dbReference>
<keyword evidence="4" id="KW-1133">Transmembrane helix</keyword>
<dbReference type="InterPro" id="IPR004090">
    <property type="entry name" value="Chemotax_Me-accpt_rcpt"/>
</dbReference>
<dbReference type="InterPro" id="IPR004089">
    <property type="entry name" value="MCPsignal_dom"/>
</dbReference>
<evidence type="ECO:0000256" key="3">
    <source>
        <dbReference type="PROSITE-ProRule" id="PRU00284"/>
    </source>
</evidence>
<name>A0A3P4B2U1_9BURK</name>
<accession>A0A3P4B2U1</accession>
<keyword evidence="7" id="KW-1185">Reference proteome</keyword>